<keyword evidence="12" id="KW-0472">Membrane</keyword>
<keyword evidence="5 13" id="KW-0349">Heme</keyword>
<evidence type="ECO:0000256" key="11">
    <source>
        <dbReference type="ARBA" id="ARBA00023033"/>
    </source>
</evidence>
<dbReference type="InterPro" id="IPR036396">
    <property type="entry name" value="Cyt_P450_sf"/>
</dbReference>
<evidence type="ECO:0000256" key="10">
    <source>
        <dbReference type="ARBA" id="ARBA00023004"/>
    </source>
</evidence>
<proteinExistence type="inferred from homology"/>
<reference evidence="15 16" key="1">
    <citation type="journal article" date="2014" name="BMC Genomics">
        <title>Genome and secretome analysis of the hemibiotrophic fungal pathogen, Moniliophthora roreri, which causes frosty pod rot disease of cacao: mechanisms of the biotrophic and necrotrophic phases.</title>
        <authorList>
            <person name="Meinhardt L.W."/>
            <person name="Costa G.G.L."/>
            <person name="Thomazella D.P.T."/>
            <person name="Teixeira P.J.P.L."/>
            <person name="Carazzolle M.F."/>
            <person name="Schuster S.C."/>
            <person name="Carlson J.E."/>
            <person name="Guiltinan M.J."/>
            <person name="Mieczkowski P."/>
            <person name="Farmer A."/>
            <person name="Ramaraj T."/>
            <person name="Crozier J."/>
            <person name="Davis R.E."/>
            <person name="Shao J."/>
            <person name="Melnick R.L."/>
            <person name="Pereira G.A.G."/>
            <person name="Bailey B.A."/>
        </authorList>
    </citation>
    <scope>NUCLEOTIDE SEQUENCE [LARGE SCALE GENOMIC DNA]</scope>
    <source>
        <strain evidence="15 16">MCA 2997</strain>
    </source>
</reference>
<keyword evidence="7 13" id="KW-0479">Metal-binding</keyword>
<dbReference type="GO" id="GO:0016020">
    <property type="term" value="C:membrane"/>
    <property type="evidence" value="ECO:0007669"/>
    <property type="project" value="UniProtKB-SubCell"/>
</dbReference>
<comment type="caution">
    <text evidence="15">The sequence shown here is derived from an EMBL/GenBank/DDBJ whole genome shotgun (WGS) entry which is preliminary data.</text>
</comment>
<feature type="binding site" description="axial binding residue" evidence="13">
    <location>
        <position position="200"/>
    </location>
    <ligand>
        <name>heme</name>
        <dbReference type="ChEBI" id="CHEBI:30413"/>
    </ligand>
    <ligandPart>
        <name>Fe</name>
        <dbReference type="ChEBI" id="CHEBI:18248"/>
    </ligandPart>
</feature>
<dbReference type="OrthoDB" id="1470350at2759"/>
<dbReference type="HOGENOM" id="CLU_001570_25_1_1"/>
<dbReference type="KEGG" id="mrr:Moror_15363"/>
<keyword evidence="16" id="KW-1185">Reference proteome</keyword>
<evidence type="ECO:0000256" key="8">
    <source>
        <dbReference type="ARBA" id="ARBA00022989"/>
    </source>
</evidence>
<sequence>MASGSSSEGDKAAGNNLLNLLVQASEDEEGKYHLNDDELIGNVFLLLLAGHETTANALAATFGYLAVNPHVQQETYQHIIDTVGHKDIEFEDYAKLNKVVSAFIEAVRLIPGGHVLIREAAEDTILEIPADPRFDSEGAKLGRKQTVPVKKGTKVVVDMIGLHRNPRYFEDPEEYRPSRWYDIPNDSELFTGFSVGPRACIGRKFATTEAVCYLTMLLRDWEVKPLLRSGETENEWRGRCLIPNFSLTLGAANIGVKFIRRPQA</sequence>
<dbReference type="Pfam" id="PF00067">
    <property type="entry name" value="p450"/>
    <property type="match status" value="1"/>
</dbReference>
<keyword evidence="8" id="KW-1133">Transmembrane helix</keyword>
<dbReference type="GO" id="GO:0016705">
    <property type="term" value="F:oxidoreductase activity, acting on paired donors, with incorporation or reduction of molecular oxygen"/>
    <property type="evidence" value="ECO:0007669"/>
    <property type="project" value="InterPro"/>
</dbReference>
<comment type="cofactor">
    <cofactor evidence="1 13">
        <name>heme</name>
        <dbReference type="ChEBI" id="CHEBI:30413"/>
    </cofactor>
</comment>
<keyword evidence="11 14" id="KW-0503">Monooxygenase</keyword>
<dbReference type="Gene3D" id="1.10.630.10">
    <property type="entry name" value="Cytochrome P450"/>
    <property type="match status" value="1"/>
</dbReference>
<comment type="similarity">
    <text evidence="4 14">Belongs to the cytochrome P450 family.</text>
</comment>
<organism evidence="15 16">
    <name type="scientific">Moniliophthora roreri (strain MCA 2997)</name>
    <name type="common">Cocoa frosty pod rot fungus</name>
    <name type="synonym">Crinipellis roreri</name>
    <dbReference type="NCBI Taxonomy" id="1381753"/>
    <lineage>
        <taxon>Eukaryota</taxon>
        <taxon>Fungi</taxon>
        <taxon>Dikarya</taxon>
        <taxon>Basidiomycota</taxon>
        <taxon>Agaricomycotina</taxon>
        <taxon>Agaricomycetes</taxon>
        <taxon>Agaricomycetidae</taxon>
        <taxon>Agaricales</taxon>
        <taxon>Marasmiineae</taxon>
        <taxon>Marasmiaceae</taxon>
        <taxon>Moniliophthora</taxon>
    </lineage>
</organism>
<dbReference type="GO" id="GO:0004497">
    <property type="term" value="F:monooxygenase activity"/>
    <property type="evidence" value="ECO:0007669"/>
    <property type="project" value="UniProtKB-KW"/>
</dbReference>
<dbReference type="AlphaFoldDB" id="V2WLQ1"/>
<evidence type="ECO:0000256" key="1">
    <source>
        <dbReference type="ARBA" id="ARBA00001971"/>
    </source>
</evidence>
<evidence type="ECO:0000256" key="5">
    <source>
        <dbReference type="ARBA" id="ARBA00022617"/>
    </source>
</evidence>
<dbReference type="InterPro" id="IPR002401">
    <property type="entry name" value="Cyt_P450_E_grp-I"/>
</dbReference>
<dbReference type="InterPro" id="IPR001128">
    <property type="entry name" value="Cyt_P450"/>
</dbReference>
<dbReference type="PRINTS" id="PR00385">
    <property type="entry name" value="P450"/>
</dbReference>
<evidence type="ECO:0000256" key="3">
    <source>
        <dbReference type="ARBA" id="ARBA00004721"/>
    </source>
</evidence>
<evidence type="ECO:0000256" key="14">
    <source>
        <dbReference type="RuleBase" id="RU000461"/>
    </source>
</evidence>
<evidence type="ECO:0000256" key="12">
    <source>
        <dbReference type="ARBA" id="ARBA00023136"/>
    </source>
</evidence>
<dbReference type="GO" id="GO:0005506">
    <property type="term" value="F:iron ion binding"/>
    <property type="evidence" value="ECO:0007669"/>
    <property type="project" value="InterPro"/>
</dbReference>
<dbReference type="EMBL" id="AWSO01000744">
    <property type="protein sequence ID" value="ESK87773.1"/>
    <property type="molecule type" value="Genomic_DNA"/>
</dbReference>
<evidence type="ECO:0000256" key="7">
    <source>
        <dbReference type="ARBA" id="ARBA00022723"/>
    </source>
</evidence>
<evidence type="ECO:0000256" key="2">
    <source>
        <dbReference type="ARBA" id="ARBA00004370"/>
    </source>
</evidence>
<dbReference type="PANTHER" id="PTHR24305:SF166">
    <property type="entry name" value="CYTOCHROME P450 12A4, MITOCHONDRIAL-RELATED"/>
    <property type="match status" value="1"/>
</dbReference>
<dbReference type="PRINTS" id="PR00463">
    <property type="entry name" value="EP450I"/>
</dbReference>
<evidence type="ECO:0000313" key="16">
    <source>
        <dbReference type="Proteomes" id="UP000017559"/>
    </source>
</evidence>
<dbReference type="Proteomes" id="UP000017559">
    <property type="component" value="Unassembled WGS sequence"/>
</dbReference>
<comment type="pathway">
    <text evidence="3">Secondary metabolite biosynthesis; terpenoid biosynthesis.</text>
</comment>
<evidence type="ECO:0000256" key="6">
    <source>
        <dbReference type="ARBA" id="ARBA00022692"/>
    </source>
</evidence>
<dbReference type="InterPro" id="IPR017972">
    <property type="entry name" value="Cyt_P450_CS"/>
</dbReference>
<dbReference type="PANTHER" id="PTHR24305">
    <property type="entry name" value="CYTOCHROME P450"/>
    <property type="match status" value="1"/>
</dbReference>
<dbReference type="PROSITE" id="PS00086">
    <property type="entry name" value="CYTOCHROME_P450"/>
    <property type="match status" value="1"/>
</dbReference>
<comment type="subcellular location">
    <subcellularLocation>
        <location evidence="2">Membrane</location>
    </subcellularLocation>
</comment>
<name>V2WLQ1_MONRO</name>
<gene>
    <name evidence="15" type="ORF">Moror_15363</name>
</gene>
<accession>V2WLQ1</accession>
<keyword evidence="9 14" id="KW-0560">Oxidoreductase</keyword>
<keyword evidence="10 13" id="KW-0408">Iron</keyword>
<evidence type="ECO:0000256" key="9">
    <source>
        <dbReference type="ARBA" id="ARBA00023002"/>
    </source>
</evidence>
<evidence type="ECO:0000256" key="13">
    <source>
        <dbReference type="PIRSR" id="PIRSR602401-1"/>
    </source>
</evidence>
<dbReference type="SUPFAM" id="SSF48264">
    <property type="entry name" value="Cytochrome P450"/>
    <property type="match status" value="1"/>
</dbReference>
<keyword evidence="6" id="KW-0812">Transmembrane</keyword>
<evidence type="ECO:0000313" key="15">
    <source>
        <dbReference type="EMBL" id="ESK87773.1"/>
    </source>
</evidence>
<dbReference type="InterPro" id="IPR050121">
    <property type="entry name" value="Cytochrome_P450_monoxygenase"/>
</dbReference>
<dbReference type="GO" id="GO:0020037">
    <property type="term" value="F:heme binding"/>
    <property type="evidence" value="ECO:0007669"/>
    <property type="project" value="InterPro"/>
</dbReference>
<evidence type="ECO:0000256" key="4">
    <source>
        <dbReference type="ARBA" id="ARBA00010617"/>
    </source>
</evidence>
<dbReference type="STRING" id="1381753.V2WLQ1"/>
<protein>
    <submittedName>
        <fullName evidence="15">Cytochrome p450</fullName>
    </submittedName>
</protein>